<dbReference type="Proteomes" id="UP000095488">
    <property type="component" value="Unassembled WGS sequence"/>
</dbReference>
<dbReference type="Pfam" id="PF13347">
    <property type="entry name" value="MFS_2"/>
    <property type="match status" value="1"/>
</dbReference>
<accession>A0ABM9URN1</accession>
<dbReference type="InterPro" id="IPR039672">
    <property type="entry name" value="MFS_2"/>
</dbReference>
<reference evidence="2 3" key="1">
    <citation type="submission" date="2015-09" db="EMBL/GenBank/DDBJ databases">
        <authorList>
            <consortium name="Pathogen Informatics"/>
        </authorList>
    </citation>
    <scope>NUCLEOTIDE SEQUENCE [LARGE SCALE GENOMIC DNA]</scope>
    <source>
        <strain evidence="2 3">2789STDY5834858</strain>
    </source>
</reference>
<dbReference type="SUPFAM" id="SSF103473">
    <property type="entry name" value="MFS general substrate transporter"/>
    <property type="match status" value="1"/>
</dbReference>
<dbReference type="PANTHER" id="PTHR11328">
    <property type="entry name" value="MAJOR FACILITATOR SUPERFAMILY DOMAIN-CONTAINING PROTEIN"/>
    <property type="match status" value="1"/>
</dbReference>
<feature type="transmembrane region" description="Helical" evidence="1">
    <location>
        <begin position="159"/>
        <end position="179"/>
    </location>
</feature>
<sequence>MKIWGENMNLDKNIKYNNAKTWQIGFYALNNTATNVIMLLMTYVSYYATGVVGLAVVLVSSLLTSMRMFDAITDPIIGFVIDKTNTKFGKFRPMIIIGYTIMAVSILVLYNCLYLMPENMRLIGFIGLYALYIIGYTFQTACTKAGQSCLTNDPSQRPLFARFDGIYNLFLFSLSAQYASAYLSPKYGGFTLEAMQEFSLTYIIIAGCFTLLAIIGIWSKDREEFFGDKKAPKVKFKDYLTILKGNRGLQMLTVAAATNKLASQTSGNTTVMVMLYGIVMGNYALYGKMSMITALPTFIIIMLGTKYASKFGSKKALIKFTKAAMAMYTGLFLILFIGDPTKISLDSIGLMTILWIVVYSLGYGASSLASGIVVPMIADCADYETYLTGKYVPGMMATLFSFIDKLVSSFATTIIGFAVAYLGYTSAMPQATDPNIKGMFAVTAALFIGMPMLGWIIGLIAMRFYPLDDVKMQEVQEEIIKTKLETAVDMN</sequence>
<feature type="transmembrane region" description="Helical" evidence="1">
    <location>
        <begin position="36"/>
        <end position="59"/>
    </location>
</feature>
<evidence type="ECO:0000313" key="2">
    <source>
        <dbReference type="EMBL" id="CUO10168.1"/>
    </source>
</evidence>
<gene>
    <name evidence="2" type="primary">melB_2</name>
    <name evidence="2" type="ORF">ERS852473_01905</name>
</gene>
<feature type="transmembrane region" description="Helical" evidence="1">
    <location>
        <begin position="291"/>
        <end position="308"/>
    </location>
</feature>
<feature type="transmembrane region" description="Helical" evidence="1">
    <location>
        <begin position="350"/>
        <end position="378"/>
    </location>
</feature>
<comment type="caution">
    <text evidence="2">The sequence shown here is derived from an EMBL/GenBank/DDBJ whole genome shotgun (WGS) entry which is preliminary data.</text>
</comment>
<dbReference type="EMBL" id="CYZR01000006">
    <property type="protein sequence ID" value="CUO10168.1"/>
    <property type="molecule type" value="Genomic_DNA"/>
</dbReference>
<dbReference type="Gene3D" id="1.20.1250.20">
    <property type="entry name" value="MFS general substrate transporter like domains"/>
    <property type="match status" value="1"/>
</dbReference>
<feature type="transmembrane region" description="Helical" evidence="1">
    <location>
        <begin position="199"/>
        <end position="219"/>
    </location>
</feature>
<feature type="transmembrane region" description="Helical" evidence="1">
    <location>
        <begin position="320"/>
        <end position="338"/>
    </location>
</feature>
<protein>
    <submittedName>
        <fullName evidence="2">Thiomethylgalactoside permease II</fullName>
    </submittedName>
</protein>
<keyword evidence="3" id="KW-1185">Reference proteome</keyword>
<keyword evidence="1" id="KW-0472">Membrane</keyword>
<evidence type="ECO:0000256" key="1">
    <source>
        <dbReference type="SAM" id="Phobius"/>
    </source>
</evidence>
<dbReference type="InterPro" id="IPR036259">
    <property type="entry name" value="MFS_trans_sf"/>
</dbReference>
<keyword evidence="1" id="KW-1133">Transmembrane helix</keyword>
<dbReference type="PANTHER" id="PTHR11328:SF24">
    <property type="entry name" value="MAJOR FACILITATOR SUPERFAMILY (MFS) PROFILE DOMAIN-CONTAINING PROTEIN"/>
    <property type="match status" value="1"/>
</dbReference>
<organism evidence="2 3">
    <name type="scientific">Sarcina ventriculi</name>
    <name type="common">Clostridium ventriculi</name>
    <dbReference type="NCBI Taxonomy" id="1267"/>
    <lineage>
        <taxon>Bacteria</taxon>
        <taxon>Bacillati</taxon>
        <taxon>Bacillota</taxon>
        <taxon>Clostridia</taxon>
        <taxon>Eubacteriales</taxon>
        <taxon>Clostridiaceae</taxon>
        <taxon>Sarcina</taxon>
    </lineage>
</organism>
<keyword evidence="1" id="KW-0812">Transmembrane</keyword>
<feature type="transmembrane region" description="Helical" evidence="1">
    <location>
        <begin position="436"/>
        <end position="462"/>
    </location>
</feature>
<evidence type="ECO:0000313" key="3">
    <source>
        <dbReference type="Proteomes" id="UP000095488"/>
    </source>
</evidence>
<name>A0ABM9URN1_SARVE</name>
<proteinExistence type="predicted"/>
<feature type="transmembrane region" description="Helical" evidence="1">
    <location>
        <begin position="399"/>
        <end position="424"/>
    </location>
</feature>
<feature type="transmembrane region" description="Helical" evidence="1">
    <location>
        <begin position="96"/>
        <end position="116"/>
    </location>
</feature>
<feature type="transmembrane region" description="Helical" evidence="1">
    <location>
        <begin position="122"/>
        <end position="138"/>
    </location>
</feature>